<keyword evidence="2" id="KW-1185">Reference proteome</keyword>
<dbReference type="InterPro" id="IPR023198">
    <property type="entry name" value="PGP-like_dom2"/>
</dbReference>
<protein>
    <submittedName>
        <fullName evidence="1">HAD family hydrolase</fullName>
    </submittedName>
</protein>
<dbReference type="SFLD" id="SFLDG01129">
    <property type="entry name" value="C1.5:_HAD__Beta-PGM__Phosphata"/>
    <property type="match status" value="1"/>
</dbReference>
<evidence type="ECO:0000313" key="1">
    <source>
        <dbReference type="EMBL" id="USR92155.1"/>
    </source>
</evidence>
<dbReference type="RefSeq" id="WP_252664227.1">
    <property type="nucleotide sequence ID" value="NZ_CP098611.1"/>
</dbReference>
<dbReference type="InterPro" id="IPR036412">
    <property type="entry name" value="HAD-like_sf"/>
</dbReference>
<dbReference type="Gene3D" id="3.40.50.1000">
    <property type="entry name" value="HAD superfamily/HAD-like"/>
    <property type="match status" value="1"/>
</dbReference>
<proteinExistence type="predicted"/>
<dbReference type="SFLD" id="SFLDS00003">
    <property type="entry name" value="Haloacid_Dehalogenase"/>
    <property type="match status" value="1"/>
</dbReference>
<dbReference type="PANTHER" id="PTHR43434">
    <property type="entry name" value="PHOSPHOGLYCOLATE PHOSPHATASE"/>
    <property type="match status" value="1"/>
</dbReference>
<dbReference type="SUPFAM" id="SSF56784">
    <property type="entry name" value="HAD-like"/>
    <property type="match status" value="1"/>
</dbReference>
<name>A0ABY5ATE7_9CYAN</name>
<gene>
    <name evidence="1" type="ORF">NEA10_05365</name>
</gene>
<accession>A0ABY5ATE7</accession>
<reference evidence="1" key="1">
    <citation type="submission" date="2022-06" db="EMBL/GenBank/DDBJ databases">
        <title>Genome sequence of Phormidium yuhuli AB48 isolated from an industrial photobioreactor environment.</title>
        <authorList>
            <person name="Qiu Y."/>
            <person name="Noonan A.J.C."/>
            <person name="Dofher K."/>
            <person name="Koch M."/>
            <person name="Kieft B."/>
            <person name="Lin X."/>
            <person name="Ziels R.M."/>
            <person name="Hallam S.J."/>
        </authorList>
    </citation>
    <scope>NUCLEOTIDE SEQUENCE</scope>
    <source>
        <strain evidence="1">AB48</strain>
    </source>
</reference>
<dbReference type="EMBL" id="CP098611">
    <property type="protein sequence ID" value="USR92155.1"/>
    <property type="molecule type" value="Genomic_DNA"/>
</dbReference>
<organism evidence="1 2">
    <name type="scientific">Phormidium yuhuli AB48</name>
    <dbReference type="NCBI Taxonomy" id="2940671"/>
    <lineage>
        <taxon>Bacteria</taxon>
        <taxon>Bacillati</taxon>
        <taxon>Cyanobacteriota</taxon>
        <taxon>Cyanophyceae</taxon>
        <taxon>Oscillatoriophycideae</taxon>
        <taxon>Oscillatoriales</taxon>
        <taxon>Oscillatoriaceae</taxon>
        <taxon>Phormidium</taxon>
        <taxon>Phormidium yuhuli</taxon>
    </lineage>
</organism>
<dbReference type="InterPro" id="IPR050155">
    <property type="entry name" value="HAD-like_hydrolase_sf"/>
</dbReference>
<dbReference type="Pfam" id="PF13419">
    <property type="entry name" value="HAD_2"/>
    <property type="match status" value="1"/>
</dbReference>
<dbReference type="Proteomes" id="UP001056708">
    <property type="component" value="Chromosome"/>
</dbReference>
<sequence>MIRAVTQDHYMTETVGLIADFDGPIADVSERYYRVYHECLDRLGEENSRIKRLSKSEFWQLKRARVPEREIGQRSGLTPEQGQEFAKLRRELVHSQPYLKYDQLIPGAIAALERAQAAGFELTLMTMRRERELAEALSRFDVGRFFPEERRYCMGNQEVKTADTQDKPRLMARAMTELPRYETLWMVGDTEADAIAANSQGIQFIGVLSGIRDRPSLQAHHPYKIVNTLSEAVDVLLETFTAQKAQQQP</sequence>
<evidence type="ECO:0000313" key="2">
    <source>
        <dbReference type="Proteomes" id="UP001056708"/>
    </source>
</evidence>
<keyword evidence="1" id="KW-0378">Hydrolase</keyword>
<dbReference type="InterPro" id="IPR023214">
    <property type="entry name" value="HAD_sf"/>
</dbReference>
<dbReference type="Gene3D" id="1.10.150.240">
    <property type="entry name" value="Putative phosphatase, domain 2"/>
    <property type="match status" value="1"/>
</dbReference>
<dbReference type="GO" id="GO:0016787">
    <property type="term" value="F:hydrolase activity"/>
    <property type="evidence" value="ECO:0007669"/>
    <property type="project" value="UniProtKB-KW"/>
</dbReference>
<dbReference type="PANTHER" id="PTHR43434:SF1">
    <property type="entry name" value="PHOSPHOGLYCOLATE PHOSPHATASE"/>
    <property type="match status" value="1"/>
</dbReference>
<dbReference type="InterPro" id="IPR041492">
    <property type="entry name" value="HAD_2"/>
</dbReference>